<evidence type="ECO:0000256" key="4">
    <source>
        <dbReference type="ARBA" id="ARBA00007171"/>
    </source>
</evidence>
<evidence type="ECO:0000256" key="3">
    <source>
        <dbReference type="ARBA" id="ARBA00004752"/>
    </source>
</evidence>
<comment type="pathway">
    <text evidence="3">Cell wall biogenesis; peptidoglycan biosynthesis.</text>
</comment>
<dbReference type="InterPro" id="IPR005311">
    <property type="entry name" value="PBP_dimer"/>
</dbReference>
<evidence type="ECO:0000256" key="1">
    <source>
        <dbReference type="ARBA" id="ARBA00004167"/>
    </source>
</evidence>
<evidence type="ECO:0000259" key="15">
    <source>
        <dbReference type="Pfam" id="PF03717"/>
    </source>
</evidence>
<evidence type="ECO:0000256" key="9">
    <source>
        <dbReference type="ARBA" id="ARBA00022984"/>
    </source>
</evidence>
<evidence type="ECO:0000256" key="6">
    <source>
        <dbReference type="ARBA" id="ARBA00022475"/>
    </source>
</evidence>
<dbReference type="Gene3D" id="1.10.10.1230">
    <property type="entry name" value="Penicillin-binding protein, N-terminal non-catalytic domain, head sub-domain"/>
    <property type="match status" value="1"/>
</dbReference>
<dbReference type="InterPro" id="IPR012338">
    <property type="entry name" value="Beta-lactam/transpept-like"/>
</dbReference>
<dbReference type="RefSeq" id="WP_307227279.1">
    <property type="nucleotide sequence ID" value="NZ_JAUSTT010000004.1"/>
</dbReference>
<keyword evidence="7" id="KW-0812">Transmembrane</keyword>
<keyword evidence="16" id="KW-0131">Cell cycle</keyword>
<evidence type="ECO:0000256" key="5">
    <source>
        <dbReference type="ARBA" id="ARBA00012448"/>
    </source>
</evidence>
<comment type="similarity">
    <text evidence="4">Belongs to the transpeptidase family.</text>
</comment>
<organism evidence="16 17">
    <name type="scientific">Bacillus chungangensis</name>
    <dbReference type="NCBI Taxonomy" id="587633"/>
    <lineage>
        <taxon>Bacteria</taxon>
        <taxon>Bacillati</taxon>
        <taxon>Bacillota</taxon>
        <taxon>Bacilli</taxon>
        <taxon>Bacillales</taxon>
        <taxon>Bacillaceae</taxon>
        <taxon>Bacillus</taxon>
    </lineage>
</organism>
<dbReference type="Pfam" id="PF03717">
    <property type="entry name" value="PBP_dimer"/>
    <property type="match status" value="1"/>
</dbReference>
<evidence type="ECO:0000256" key="11">
    <source>
        <dbReference type="ARBA" id="ARBA00023136"/>
    </source>
</evidence>
<proteinExistence type="inferred from homology"/>
<keyword evidence="8" id="KW-0133">Cell shape</keyword>
<name>A0ABT9WPI2_9BACI</name>
<feature type="domain" description="Penicillin-binding protein dimerisation" evidence="15">
    <location>
        <begin position="59"/>
        <end position="297"/>
    </location>
</feature>
<dbReference type="PANTHER" id="PTHR30627:SF2">
    <property type="entry name" value="PEPTIDOGLYCAN D,D-TRANSPEPTIDASE MRDA"/>
    <property type="match status" value="1"/>
</dbReference>
<gene>
    <name evidence="16" type="ORF">J2S08_001029</name>
</gene>
<evidence type="ECO:0000259" key="14">
    <source>
        <dbReference type="Pfam" id="PF00905"/>
    </source>
</evidence>
<comment type="subcellular location">
    <subcellularLocation>
        <location evidence="2">Cell membrane</location>
    </subcellularLocation>
    <subcellularLocation>
        <location evidence="1">Membrane</location>
        <topology evidence="1">Single-pass membrane protein</topology>
    </subcellularLocation>
</comment>
<keyword evidence="10" id="KW-1133">Transmembrane helix</keyword>
<evidence type="ECO:0000313" key="17">
    <source>
        <dbReference type="Proteomes" id="UP001223586"/>
    </source>
</evidence>
<keyword evidence="12" id="KW-0961">Cell wall biogenesis/degradation</keyword>
<dbReference type="SUPFAM" id="SSF56519">
    <property type="entry name" value="Penicillin binding protein dimerisation domain"/>
    <property type="match status" value="1"/>
</dbReference>
<evidence type="ECO:0000256" key="7">
    <source>
        <dbReference type="ARBA" id="ARBA00022692"/>
    </source>
</evidence>
<keyword evidence="9" id="KW-0573">Peptidoglycan synthesis</keyword>
<evidence type="ECO:0000256" key="10">
    <source>
        <dbReference type="ARBA" id="ARBA00022989"/>
    </source>
</evidence>
<protein>
    <recommendedName>
        <fullName evidence="5">serine-type D-Ala-D-Ala carboxypeptidase</fullName>
        <ecNumber evidence="5">3.4.16.4</ecNumber>
    </recommendedName>
</protein>
<dbReference type="InterPro" id="IPR050515">
    <property type="entry name" value="Beta-lactam/transpept"/>
</dbReference>
<keyword evidence="17" id="KW-1185">Reference proteome</keyword>
<reference evidence="16 17" key="1">
    <citation type="submission" date="2023-07" db="EMBL/GenBank/DDBJ databases">
        <title>Genomic Encyclopedia of Type Strains, Phase IV (KMG-IV): sequencing the most valuable type-strain genomes for metagenomic binning, comparative biology and taxonomic classification.</title>
        <authorList>
            <person name="Goeker M."/>
        </authorList>
    </citation>
    <scope>NUCLEOTIDE SEQUENCE [LARGE SCALE GENOMIC DNA]</scope>
    <source>
        <strain evidence="16 17">DSM 23837</strain>
    </source>
</reference>
<evidence type="ECO:0000256" key="12">
    <source>
        <dbReference type="ARBA" id="ARBA00023316"/>
    </source>
</evidence>
<dbReference type="Gene3D" id="3.40.710.10">
    <property type="entry name" value="DD-peptidase/beta-lactamase superfamily"/>
    <property type="match status" value="1"/>
</dbReference>
<dbReference type="InterPro" id="IPR036138">
    <property type="entry name" value="PBP_dimer_sf"/>
</dbReference>
<comment type="catalytic activity">
    <reaction evidence="13">
        <text>Preferential cleavage: (Ac)2-L-Lys-D-Ala-|-D-Ala. Also transpeptidation of peptidyl-alanyl moieties that are N-acyl substituents of D-alanine.</text>
        <dbReference type="EC" id="3.4.16.4"/>
    </reaction>
</comment>
<dbReference type="EC" id="3.4.16.4" evidence="5"/>
<dbReference type="PANTHER" id="PTHR30627">
    <property type="entry name" value="PEPTIDOGLYCAN D,D-TRANSPEPTIDASE"/>
    <property type="match status" value="1"/>
</dbReference>
<evidence type="ECO:0000256" key="8">
    <source>
        <dbReference type="ARBA" id="ARBA00022960"/>
    </source>
</evidence>
<evidence type="ECO:0000256" key="13">
    <source>
        <dbReference type="ARBA" id="ARBA00034000"/>
    </source>
</evidence>
<sequence length="700" mass="79243">MKKSKKKKKNHVPFRMNMLFFVVFILFSLLVLRLGVVQIVKGEDYKRRVERTEDTTVNIPVPRGEIFDRNGKLVVGNSPLNAITYTRPNNIKAEDIRKVAEDLSKYITLETDKITERDKKDYWLLINPEEAKKKMTAKEEQKLKDQDLKTGEIYKIKADRVTEEEINTLTEEDLKVLAIYREFNSGYPLTPQIVKNKDVTAEEFAIVSEHLDDLPGVDVTTDWDRYHPFEKTLQTILGSVSSSKEGLPREMVDYYLAREYNRNDRVGKSYLERQYEDVLHGQKEKVKNVTKSGDVLSTEVVHEGKKGKDLVLTIDMDLQIEVEKIIEEELLNAKSKGSAPFLDRAFVVLMDPYTGEILTLAGKQYAYNEETGKMEFFDFATGNFTTSYAIGSSVKGATILTGFMTGGIKPRDVIVDQAMNIKGTPTKSSLFNKGAAYSLTDLEALERSSNVYMYQTAIRIGKGQYRPGLSLKVEEDTLTVMRSYFNDFGLGTSTGLDLPGEQTGFRGPYDIGKILDFSIGQYDTYTPLQLAQYIATIANGGNRMQAHLVKEIREPTNSKDELGPIVQEISPKVLNRLDAPDEWVERVQDGLRRVVTGSNGTARNWFKKEVYNNPAGKTGTAEAFYDGPKKDQYKGLVETNNLTFAGYAPYDQPEVAISVVVPWAYQGRNNNRINQHISERVLEAYFTRGNLGQEQVEEAE</sequence>
<keyword evidence="6" id="KW-1003">Cell membrane</keyword>
<dbReference type="Pfam" id="PF00905">
    <property type="entry name" value="Transpeptidase"/>
    <property type="match status" value="1"/>
</dbReference>
<evidence type="ECO:0000256" key="2">
    <source>
        <dbReference type="ARBA" id="ARBA00004236"/>
    </source>
</evidence>
<dbReference type="Proteomes" id="UP001223586">
    <property type="component" value="Unassembled WGS sequence"/>
</dbReference>
<keyword evidence="16" id="KW-0132">Cell division</keyword>
<comment type="caution">
    <text evidence="16">The sequence shown here is derived from an EMBL/GenBank/DDBJ whole genome shotgun (WGS) entry which is preliminary data.</text>
</comment>
<dbReference type="InterPro" id="IPR001460">
    <property type="entry name" value="PCN-bd_Tpept"/>
</dbReference>
<feature type="domain" description="Penicillin-binding protein transpeptidase" evidence="14">
    <location>
        <begin position="346"/>
        <end position="682"/>
    </location>
</feature>
<dbReference type="Gene3D" id="3.90.1310.10">
    <property type="entry name" value="Penicillin-binding protein 2a (Domain 2)"/>
    <property type="match status" value="1"/>
</dbReference>
<keyword evidence="11" id="KW-0472">Membrane</keyword>
<dbReference type="GO" id="GO:0051301">
    <property type="term" value="P:cell division"/>
    <property type="evidence" value="ECO:0007669"/>
    <property type="project" value="UniProtKB-KW"/>
</dbReference>
<evidence type="ECO:0000313" key="16">
    <source>
        <dbReference type="EMBL" id="MDQ0175195.1"/>
    </source>
</evidence>
<dbReference type="EMBL" id="JAUSTT010000004">
    <property type="protein sequence ID" value="MDQ0175195.1"/>
    <property type="molecule type" value="Genomic_DNA"/>
</dbReference>
<dbReference type="SUPFAM" id="SSF56601">
    <property type="entry name" value="beta-lactamase/transpeptidase-like"/>
    <property type="match status" value="1"/>
</dbReference>
<accession>A0ABT9WPI2</accession>